<reference evidence="4" key="1">
    <citation type="submission" date="2016-06" db="UniProtKB">
        <authorList>
            <consortium name="WormBaseParasite"/>
        </authorList>
    </citation>
    <scope>IDENTIFICATION</scope>
</reference>
<feature type="transmembrane region" description="Helical" evidence="1">
    <location>
        <begin position="181"/>
        <end position="201"/>
    </location>
</feature>
<keyword evidence="1" id="KW-1133">Transmembrane helix</keyword>
<feature type="transmembrane region" description="Helical" evidence="1">
    <location>
        <begin position="124"/>
        <end position="144"/>
    </location>
</feature>
<reference evidence="2 3" key="2">
    <citation type="submission" date="2018-11" db="EMBL/GenBank/DDBJ databases">
        <authorList>
            <consortium name="Pathogen Informatics"/>
        </authorList>
    </citation>
    <scope>NUCLEOTIDE SEQUENCE [LARGE SCALE GENOMIC DNA]</scope>
    <source>
        <strain evidence="2 3">Egypt</strain>
    </source>
</reference>
<feature type="transmembrane region" description="Helical" evidence="1">
    <location>
        <begin position="443"/>
        <end position="464"/>
    </location>
</feature>
<sequence>MLDVPALLTLATLVLVYGCYAVGWLFWHLFKNKGGKSVADSETVLFSGGPKPVRNVVFLGIAASQLFTPCMANEQIIWPGLNMVVMLISRVVAFLLCMFYWNHLAALRFRNVEEYLLKRFDSKLILFLTLLNRVMGLYYIWYVYMRTYDQFRLFNVKSLVSFVHITCAFSTLASLGGMNVVLMGCVLLWLVSTSGEILLMHKTFPYMFRNSSLLSLKVDPCYSLYGPNCLLMIFGQFLTVQPIFNVFQAANSVWEANIAMCIGLFLAVINTLVTMCYTNGLLTYALREGVEPYNAVHTMFGYIFKRAELFVPRFPSKSQLEKAYEQVLIPYKHFFVLLGPYVSNTIAFYLLQMQALSMHTYLHILPNWLRAGLVTDGRELHMTFTALFILTAYLTIVLLIYSVSATATEHAVRFYHLFQPFVSGMLIIPVTCYVVLGPICSDLWSIPAVVVSVTATFAGVIFATQSVNSLQQTCTAHWFPTVLFLLTFLGNLIMAAVLRPPRFITPSLLFKYHLKLRRKNEKTRTTSILSLAVGQRTGRSSFRLGMA</sequence>
<feature type="transmembrane region" description="Helical" evidence="1">
    <location>
        <begin position="380"/>
        <end position="402"/>
    </location>
</feature>
<keyword evidence="3" id="KW-1185">Reference proteome</keyword>
<feature type="transmembrane region" description="Helical" evidence="1">
    <location>
        <begin position="222"/>
        <end position="244"/>
    </location>
</feature>
<keyword evidence="1" id="KW-0812">Transmembrane</keyword>
<dbReference type="Proteomes" id="UP000272942">
    <property type="component" value="Unassembled WGS sequence"/>
</dbReference>
<dbReference type="EMBL" id="UZAN01039569">
    <property type="protein sequence ID" value="VDP66243.1"/>
    <property type="molecule type" value="Genomic_DNA"/>
</dbReference>
<protein>
    <submittedName>
        <fullName evidence="4">Conserved plasma membrane protein</fullName>
    </submittedName>
</protein>
<feature type="transmembrane region" description="Helical" evidence="1">
    <location>
        <begin position="81"/>
        <end position="104"/>
    </location>
</feature>
<dbReference type="WBParaSite" id="ECPE_0000236601-mRNA-1">
    <property type="protein sequence ID" value="ECPE_0000236601-mRNA-1"/>
    <property type="gene ID" value="ECPE_0000236601"/>
</dbReference>
<keyword evidence="1" id="KW-0472">Membrane</keyword>
<feature type="transmembrane region" description="Helical" evidence="1">
    <location>
        <begin position="156"/>
        <end position="175"/>
    </location>
</feature>
<proteinExistence type="predicted"/>
<accession>A0A183A5Y1</accession>
<feature type="transmembrane region" description="Helical" evidence="1">
    <location>
        <begin position="256"/>
        <end position="277"/>
    </location>
</feature>
<feature type="transmembrane region" description="Helical" evidence="1">
    <location>
        <begin position="414"/>
        <end position="436"/>
    </location>
</feature>
<evidence type="ECO:0000256" key="1">
    <source>
        <dbReference type="SAM" id="Phobius"/>
    </source>
</evidence>
<organism evidence="4">
    <name type="scientific">Echinostoma caproni</name>
    <dbReference type="NCBI Taxonomy" id="27848"/>
    <lineage>
        <taxon>Eukaryota</taxon>
        <taxon>Metazoa</taxon>
        <taxon>Spiralia</taxon>
        <taxon>Lophotrochozoa</taxon>
        <taxon>Platyhelminthes</taxon>
        <taxon>Trematoda</taxon>
        <taxon>Digenea</taxon>
        <taxon>Plagiorchiida</taxon>
        <taxon>Echinostomata</taxon>
        <taxon>Echinostomatoidea</taxon>
        <taxon>Echinostomatidae</taxon>
        <taxon>Echinostoma</taxon>
    </lineage>
</organism>
<evidence type="ECO:0000313" key="2">
    <source>
        <dbReference type="EMBL" id="VDP66243.1"/>
    </source>
</evidence>
<evidence type="ECO:0000313" key="3">
    <source>
        <dbReference type="Proteomes" id="UP000272942"/>
    </source>
</evidence>
<dbReference type="AlphaFoldDB" id="A0A183A5Y1"/>
<feature type="transmembrane region" description="Helical" evidence="1">
    <location>
        <begin position="6"/>
        <end position="27"/>
    </location>
</feature>
<dbReference type="OrthoDB" id="6253237at2759"/>
<name>A0A183A5Y1_9TREM</name>
<gene>
    <name evidence="2" type="ORF">ECPE_LOCUS2366</name>
</gene>
<evidence type="ECO:0000313" key="4">
    <source>
        <dbReference type="WBParaSite" id="ECPE_0000236601-mRNA-1"/>
    </source>
</evidence>
<feature type="transmembrane region" description="Helical" evidence="1">
    <location>
        <begin position="476"/>
        <end position="498"/>
    </location>
</feature>